<dbReference type="AlphaFoldDB" id="X4ZV22"/>
<evidence type="ECO:0000256" key="4">
    <source>
        <dbReference type="ARBA" id="ARBA00022806"/>
    </source>
</evidence>
<dbReference type="eggNOG" id="COG0507">
    <property type="taxonomic scope" value="Bacteria"/>
</dbReference>
<dbReference type="Gene3D" id="3.40.50.300">
    <property type="entry name" value="P-loop containing nucleotide triphosphate hydrolases"/>
    <property type="match status" value="3"/>
</dbReference>
<dbReference type="InterPro" id="IPR041677">
    <property type="entry name" value="DNA2/NAM7_AAA_11"/>
</dbReference>
<dbReference type="PANTHER" id="PTHR43788">
    <property type="entry name" value="DNA2/NAM7 HELICASE FAMILY MEMBER"/>
    <property type="match status" value="1"/>
</dbReference>
<dbReference type="Proteomes" id="UP000019772">
    <property type="component" value="Chromosome"/>
</dbReference>
<dbReference type="RefSeq" id="WP_025333221.1">
    <property type="nucleotide sequence ID" value="NZ_CP004078.1"/>
</dbReference>
<dbReference type="SUPFAM" id="SSF52540">
    <property type="entry name" value="P-loop containing nucleoside triphosphate hydrolases"/>
    <property type="match status" value="1"/>
</dbReference>
<dbReference type="GO" id="GO:0043139">
    <property type="term" value="F:5'-3' DNA helicase activity"/>
    <property type="evidence" value="ECO:0007669"/>
    <property type="project" value="TreeGrafter"/>
</dbReference>
<dbReference type="GO" id="GO:0016787">
    <property type="term" value="F:hydrolase activity"/>
    <property type="evidence" value="ECO:0007669"/>
    <property type="project" value="UniProtKB-KW"/>
</dbReference>
<dbReference type="InterPro" id="IPR050534">
    <property type="entry name" value="Coronavir_polyprotein_1ab"/>
</dbReference>
<dbReference type="eggNOG" id="COG1112">
    <property type="taxonomic scope" value="Bacteria"/>
</dbReference>
<keyword evidence="5" id="KW-0067">ATP-binding</keyword>
<dbReference type="InterPro" id="IPR041679">
    <property type="entry name" value="DNA2/NAM7-like_C"/>
</dbReference>
<keyword evidence="4" id="KW-0347">Helicase</keyword>
<reference evidence="7 8" key="1">
    <citation type="journal article" date="2014" name="PLoS Genet.">
        <title>Comparative Genomic Analysis of N2-Fixing and Non-N2-Fixing Paenibacillus spp.: Organization, Evolution and Expression of the Nitrogen Fixation Genes.</title>
        <authorList>
            <person name="Xie J.B."/>
            <person name="Du Z."/>
            <person name="Bai L."/>
            <person name="Tian C."/>
            <person name="Zhang Y."/>
            <person name="Xie J.Y."/>
            <person name="Wang T."/>
            <person name="Liu X."/>
            <person name="Chen X."/>
            <person name="Cheng Q."/>
            <person name="Chen S."/>
            <person name="Li J."/>
        </authorList>
    </citation>
    <scope>NUCLEOTIDE SEQUENCE [LARGE SCALE GENOMIC DNA]</scope>
    <source>
        <strain evidence="7 8">T27</strain>
    </source>
</reference>
<keyword evidence="8" id="KW-1185">Reference proteome</keyword>
<gene>
    <name evidence="7" type="ORF">PSAB_03490</name>
</gene>
<dbReference type="InterPro" id="IPR027417">
    <property type="entry name" value="P-loop_NTPase"/>
</dbReference>
<name>X4ZV22_9BACL</name>
<proteinExistence type="inferred from homology"/>
<keyword evidence="2" id="KW-0547">Nucleotide-binding</keyword>
<dbReference type="HOGENOM" id="CLU_007896_0_0_9"/>
<sequence length="1111" mass="125666">MELRNLRSGTDLELWVVPADKQMKPAAGFVTIDPSDLPDEYRLVQDGKAIPVALRDKHQQAELDHHIKRGSARIAHIVNTGRDGSALLRIHFFQGPVIEMGAIDIALDDRILAAASRHGFRCSSVVDLAKTLQERIVIRTGESERDRYFLLLAGAAADDDFQSTEDQVHAERWFSICADGFRIPTEKRAIRKGEEVFFANRFVGAKLDADRALRLVRGEIRFSDKAERITALAAGEMSRIIQQKGSYLKKWDEYAAYEGEILLAKARAVGKIAYAGFNSVDRGIKFFVDEVPNKLSMDDKLEVTDEIPVYLKDPDMEWQEYSMHLEQEFKGESQPSEKEEVVTADIIEIGAKSITLATDAIPEKPTGFLLLSIQGDKAQIKRKLKARKLILEGRSANPLLGLLIEEDGELPDTQRVTKHKPLTPFVKDKIFKHPPTPRQSEAIDIALNTPDIALIQGPPGTGKTTVITAIIERLNEIHDKSRSVRGQILVSAFQHDAVENMTSRLSVNSLPPVKYGRRSGEEESSSDLVSDRIAIWCSEITSKIREKNPQIAELEEQRRLNASFRLYTHSPSDRNAMDLLKQMLALPRSLMPTELLDQASELFDQLEDENRLQGADSDILPLVRSLRVTDAGFRDDGPWRASDLYMRVEEELDEDERHALKLAVTWKPGRELAFLDPLKRLKQRLVERYAPRPSYKIEKPRADVLELFGKVAEQLAQSRNAKDTKDGILVNFLHELENNPVGVRRAIEDYNFVYASTVQGAEGKAIKRVKLGAGEENVVFDSVIIDEAARTSPPDLLIPMTQAEKRIILVGDHRQLPHIINDDIVSKLDAELPDESIASDNELLRVSMFEYLFNRLKKLEQMDGISRTVTLDAQYRMHPMLGEFVSDMFYKPYNEAFRSPLEEKYFQHELAGMNGRPLGWIDIQSREEAEVNAGTSWRRTIEAHRIAEKLNEWIHSEQGKNLSFGVITFYKAQVDCLFEELHKYGLAERVDRKWQIAAPYRFLKDEQGQDTAHERLRIGTVDAFQGMEFDVVFLSMVRTNRQNRQQGTGRNLSAIFGRLLSENLLCVSMSRQKRLLIAAGDSGLVMHELAGQAVPSLAAFYQLCTKSGVIL</sequence>
<evidence type="ECO:0000256" key="3">
    <source>
        <dbReference type="ARBA" id="ARBA00022801"/>
    </source>
</evidence>
<dbReference type="InterPro" id="IPR003593">
    <property type="entry name" value="AAA+_ATPase"/>
</dbReference>
<dbReference type="CDD" id="cd17934">
    <property type="entry name" value="DEXXQc_Upf1-like"/>
    <property type="match status" value="1"/>
</dbReference>
<organism evidence="7 8">
    <name type="scientific">Paenibacillus sabinae T27</name>
    <dbReference type="NCBI Taxonomy" id="1268072"/>
    <lineage>
        <taxon>Bacteria</taxon>
        <taxon>Bacillati</taxon>
        <taxon>Bacillota</taxon>
        <taxon>Bacilli</taxon>
        <taxon>Bacillales</taxon>
        <taxon>Paenibacillaceae</taxon>
        <taxon>Paenibacillus</taxon>
    </lineage>
</organism>
<dbReference type="CDD" id="cd18808">
    <property type="entry name" value="SF1_C_Upf1"/>
    <property type="match status" value="1"/>
</dbReference>
<dbReference type="EMBL" id="CP004078">
    <property type="protein sequence ID" value="AHV95634.1"/>
    <property type="molecule type" value="Genomic_DNA"/>
</dbReference>
<feature type="domain" description="AAA+ ATPase" evidence="6">
    <location>
        <begin position="449"/>
        <end position="838"/>
    </location>
</feature>
<evidence type="ECO:0000256" key="2">
    <source>
        <dbReference type="ARBA" id="ARBA00022741"/>
    </source>
</evidence>
<keyword evidence="3" id="KW-0378">Hydrolase</keyword>
<dbReference type="PATRIC" id="fig|1268072.3.peg.721"/>
<dbReference type="OrthoDB" id="9757917at2"/>
<dbReference type="Pfam" id="PF13086">
    <property type="entry name" value="AAA_11"/>
    <property type="match status" value="1"/>
</dbReference>
<accession>X4ZV22</accession>
<evidence type="ECO:0000256" key="1">
    <source>
        <dbReference type="ARBA" id="ARBA00007913"/>
    </source>
</evidence>
<dbReference type="STRING" id="1268072.PSAB_03490"/>
<dbReference type="KEGG" id="psab:PSAB_03490"/>
<dbReference type="SMART" id="SM00382">
    <property type="entry name" value="AAA"/>
    <property type="match status" value="1"/>
</dbReference>
<evidence type="ECO:0000256" key="5">
    <source>
        <dbReference type="ARBA" id="ARBA00022840"/>
    </source>
</evidence>
<comment type="similarity">
    <text evidence="1">Belongs to the DNA2/NAM7 helicase family.</text>
</comment>
<dbReference type="InterPro" id="IPR047187">
    <property type="entry name" value="SF1_C_Upf1"/>
</dbReference>
<evidence type="ECO:0000313" key="8">
    <source>
        <dbReference type="Proteomes" id="UP000019772"/>
    </source>
</evidence>
<protein>
    <submittedName>
        <fullName evidence="7">AAA ATPase</fullName>
    </submittedName>
</protein>
<dbReference type="Pfam" id="PF13087">
    <property type="entry name" value="AAA_12"/>
    <property type="match status" value="1"/>
</dbReference>
<evidence type="ECO:0000259" key="6">
    <source>
        <dbReference type="SMART" id="SM00382"/>
    </source>
</evidence>
<evidence type="ECO:0000313" key="7">
    <source>
        <dbReference type="EMBL" id="AHV95634.1"/>
    </source>
</evidence>
<dbReference type="GO" id="GO:0005524">
    <property type="term" value="F:ATP binding"/>
    <property type="evidence" value="ECO:0007669"/>
    <property type="project" value="UniProtKB-KW"/>
</dbReference>
<dbReference type="PANTHER" id="PTHR43788:SF8">
    <property type="entry name" value="DNA-BINDING PROTEIN SMUBP-2"/>
    <property type="match status" value="1"/>
</dbReference>